<accession>A0A0F9JWF3</accession>
<proteinExistence type="predicted"/>
<sequence length="77" mass="9272">MESEELLMLNPEIRKLIFEFLRDKYPKDFNIQEIADKTEIHRNTVSTYVKVLVAEKKLKVTRTMGKINLYSYNEQFE</sequence>
<dbReference type="SUPFAM" id="SSF46785">
    <property type="entry name" value="Winged helix' DNA-binding domain"/>
    <property type="match status" value="1"/>
</dbReference>
<dbReference type="Gene3D" id="1.10.10.10">
    <property type="entry name" value="Winged helix-like DNA-binding domain superfamily/Winged helix DNA-binding domain"/>
    <property type="match status" value="1"/>
</dbReference>
<dbReference type="InterPro" id="IPR036388">
    <property type="entry name" value="WH-like_DNA-bd_sf"/>
</dbReference>
<reference evidence="1" key="1">
    <citation type="journal article" date="2015" name="Nature">
        <title>Complex archaea that bridge the gap between prokaryotes and eukaryotes.</title>
        <authorList>
            <person name="Spang A."/>
            <person name="Saw J.H."/>
            <person name="Jorgensen S.L."/>
            <person name="Zaremba-Niedzwiedzka K."/>
            <person name="Martijn J."/>
            <person name="Lind A.E."/>
            <person name="van Eijk R."/>
            <person name="Schleper C."/>
            <person name="Guy L."/>
            <person name="Ettema T.J."/>
        </authorList>
    </citation>
    <scope>NUCLEOTIDE SEQUENCE</scope>
</reference>
<dbReference type="EMBL" id="LAZR01009204">
    <property type="protein sequence ID" value="KKM74048.1"/>
    <property type="molecule type" value="Genomic_DNA"/>
</dbReference>
<comment type="caution">
    <text evidence="1">The sequence shown here is derived from an EMBL/GenBank/DDBJ whole genome shotgun (WGS) entry which is preliminary data.</text>
</comment>
<name>A0A0F9JWF3_9ZZZZ</name>
<gene>
    <name evidence="1" type="ORF">LCGC14_1404310</name>
</gene>
<dbReference type="AlphaFoldDB" id="A0A0F9JWF3"/>
<dbReference type="InterPro" id="IPR036390">
    <property type="entry name" value="WH_DNA-bd_sf"/>
</dbReference>
<organism evidence="1">
    <name type="scientific">marine sediment metagenome</name>
    <dbReference type="NCBI Taxonomy" id="412755"/>
    <lineage>
        <taxon>unclassified sequences</taxon>
        <taxon>metagenomes</taxon>
        <taxon>ecological metagenomes</taxon>
    </lineage>
</organism>
<protein>
    <submittedName>
        <fullName evidence="1">Uncharacterized protein</fullName>
    </submittedName>
</protein>
<evidence type="ECO:0000313" key="1">
    <source>
        <dbReference type="EMBL" id="KKM74048.1"/>
    </source>
</evidence>